<dbReference type="STRING" id="41875.K8F4V8"/>
<dbReference type="Proteomes" id="UP000198341">
    <property type="component" value="Chromosome 15"/>
</dbReference>
<feature type="compositionally biased region" description="Low complexity" evidence="1">
    <location>
        <begin position="335"/>
        <end position="346"/>
    </location>
</feature>
<evidence type="ECO:0000256" key="1">
    <source>
        <dbReference type="SAM" id="MobiDB-lite"/>
    </source>
</evidence>
<dbReference type="RefSeq" id="XP_007508754.1">
    <property type="nucleotide sequence ID" value="XM_007508692.1"/>
</dbReference>
<dbReference type="PANTHER" id="PTHR47938">
    <property type="entry name" value="RESPIRATORY COMPLEX I CHAPERONE (CIA84), PUTATIVE (AFU_ORTHOLOGUE AFUA_2G06020)-RELATED"/>
    <property type="match status" value="1"/>
</dbReference>
<dbReference type="InterPro" id="IPR011990">
    <property type="entry name" value="TPR-like_helical_dom_sf"/>
</dbReference>
<feature type="compositionally biased region" description="Basic and acidic residues" evidence="1">
    <location>
        <begin position="704"/>
        <end position="718"/>
    </location>
</feature>
<evidence type="ECO:0000313" key="3">
    <source>
        <dbReference type="Proteomes" id="UP000198341"/>
    </source>
</evidence>
<protein>
    <recommendedName>
        <fullName evidence="4">Pentacotripeptide-repeat region of PRORP domain-containing protein</fullName>
    </recommendedName>
</protein>
<dbReference type="GO" id="GO:0003729">
    <property type="term" value="F:mRNA binding"/>
    <property type="evidence" value="ECO:0007669"/>
    <property type="project" value="TreeGrafter"/>
</dbReference>
<feature type="region of interest" description="Disordered" evidence="1">
    <location>
        <begin position="139"/>
        <end position="165"/>
    </location>
</feature>
<keyword evidence="3" id="KW-1185">Reference proteome</keyword>
<feature type="compositionally biased region" description="Basic and acidic residues" evidence="1">
    <location>
        <begin position="139"/>
        <end position="155"/>
    </location>
</feature>
<accession>K8F4V8</accession>
<dbReference type="AlphaFoldDB" id="K8F4V8"/>
<proteinExistence type="predicted"/>
<dbReference type="Gene3D" id="1.25.40.10">
    <property type="entry name" value="Tetratricopeptide repeat domain"/>
    <property type="match status" value="1"/>
</dbReference>
<evidence type="ECO:0008006" key="4">
    <source>
        <dbReference type="Google" id="ProtNLM"/>
    </source>
</evidence>
<gene>
    <name evidence="2" type="ordered locus">Bathy15g01420</name>
</gene>
<dbReference type="GeneID" id="19011402"/>
<evidence type="ECO:0000313" key="2">
    <source>
        <dbReference type="EMBL" id="CCO19840.1"/>
    </source>
</evidence>
<name>K8F4V8_9CHLO</name>
<sequence>MSNTITNTNIDSSSNNAEIDEIANECWFAYQAVVENARCVDALPIRSWNAILNAVSMHTSKATARDRARQAWQYLRTNRVAVRPDKFTAQALVNGLCKEVLDVRETIGVLRELVERGAEVTSYQINGVLKRCFKEATERRNREEEERGGEDNEKEKKKKKKNGNRSSFTSDAVYQDIIDATDLAWDAGRGTHNVHTLMTYLRALKMCGASAETVLDVFERACGVKEGGSAGEERIKPDDDILILAMQIKANDDDSTMEDKITYFETLSENLAAKMPSRAQNAVLLACLRTGDYKSAEKIWERMNDEKNALYKPPDAFATSVVTSIMRKREEMQQSSSSSSTSTSSSENARMAGAADEDDASASVSASAAASGGGIRNTAMEAFTDHVMRRATKSNTPSRDESDDDQDVAINLTANVLKVLRDEIEDASLFKRQISSPSKVYEIRERAVADAKSIADIANAFLDVPKYDDQVTNAVLQVCAEARFVKEAKRIVEEYFAMLDNKERFRKNNRQYYNYEQEMVPNVFKSMQYNRYVREEEKIAESDILEYFMETSEMVPVTRKFIESACKACRDRKYPDALLKIYYIGRDTYDHAPRRQTIDIALSALSADGRWQDTIRIMNEDVLEATINTVSDNTKASFVVDYEDRSKNKVMIPTDKIDEFGVKHLVLSFVNAGEIDQAFSALRLCQFLTDKSCTEAFEIIERAKEKQEGGNDREEKEVQVSQRM</sequence>
<organism evidence="2 3">
    <name type="scientific">Bathycoccus prasinos</name>
    <dbReference type="NCBI Taxonomy" id="41875"/>
    <lineage>
        <taxon>Eukaryota</taxon>
        <taxon>Viridiplantae</taxon>
        <taxon>Chlorophyta</taxon>
        <taxon>Mamiellophyceae</taxon>
        <taxon>Mamiellales</taxon>
        <taxon>Bathycoccaceae</taxon>
        <taxon>Bathycoccus</taxon>
    </lineage>
</organism>
<dbReference type="PANTHER" id="PTHR47938:SF35">
    <property type="entry name" value="PENTATRICOPEPTIDE REPEAT-CONTAINING PROTEIN 4, MITOCHONDRIAL-RELATED"/>
    <property type="match status" value="1"/>
</dbReference>
<dbReference type="EMBL" id="FO082264">
    <property type="protein sequence ID" value="CCO19840.1"/>
    <property type="molecule type" value="Genomic_DNA"/>
</dbReference>
<feature type="region of interest" description="Disordered" evidence="1">
    <location>
        <begin position="704"/>
        <end position="724"/>
    </location>
</feature>
<feature type="region of interest" description="Disordered" evidence="1">
    <location>
        <begin position="328"/>
        <end position="371"/>
    </location>
</feature>
<dbReference type="KEGG" id="bpg:Bathy15g01420"/>
<feature type="compositionally biased region" description="Low complexity" evidence="1">
    <location>
        <begin position="361"/>
        <end position="370"/>
    </location>
</feature>
<reference evidence="2 3" key="1">
    <citation type="submission" date="2011-10" db="EMBL/GenBank/DDBJ databases">
        <authorList>
            <person name="Genoscope - CEA"/>
        </authorList>
    </citation>
    <scope>NUCLEOTIDE SEQUENCE [LARGE SCALE GENOMIC DNA]</scope>
    <source>
        <strain evidence="2 3">RCC 1105</strain>
    </source>
</reference>